<dbReference type="SUPFAM" id="SSF46785">
    <property type="entry name" value="Winged helix' DNA-binding domain"/>
    <property type="match status" value="1"/>
</dbReference>
<dbReference type="CDD" id="cd00609">
    <property type="entry name" value="AAT_like"/>
    <property type="match status" value="1"/>
</dbReference>
<evidence type="ECO:0000256" key="5">
    <source>
        <dbReference type="ARBA" id="ARBA00023015"/>
    </source>
</evidence>
<protein>
    <submittedName>
        <fullName evidence="9">PLP-dependent aminotransferase family protein</fullName>
    </submittedName>
</protein>
<comment type="caution">
    <text evidence="9">The sequence shown here is derived from an EMBL/GenBank/DDBJ whole genome shotgun (WGS) entry which is preliminary data.</text>
</comment>
<keyword evidence="7" id="KW-0804">Transcription</keyword>
<organism evidence="9 10">
    <name type="scientific">Cohnella suwonensis</name>
    <dbReference type="NCBI Taxonomy" id="696072"/>
    <lineage>
        <taxon>Bacteria</taxon>
        <taxon>Bacillati</taxon>
        <taxon>Bacillota</taxon>
        <taxon>Bacilli</taxon>
        <taxon>Bacillales</taxon>
        <taxon>Paenibacillaceae</taxon>
        <taxon>Cohnella</taxon>
    </lineage>
</organism>
<comment type="cofactor">
    <cofactor evidence="1">
        <name>pyridoxal 5'-phosphate</name>
        <dbReference type="ChEBI" id="CHEBI:597326"/>
    </cofactor>
</comment>
<dbReference type="EMBL" id="JBHSMH010000022">
    <property type="protein sequence ID" value="MFC5468982.1"/>
    <property type="molecule type" value="Genomic_DNA"/>
</dbReference>
<dbReference type="PANTHER" id="PTHR46577">
    <property type="entry name" value="HTH-TYPE TRANSCRIPTIONAL REGULATORY PROTEIN GABR"/>
    <property type="match status" value="1"/>
</dbReference>
<dbReference type="Pfam" id="PF00155">
    <property type="entry name" value="Aminotran_1_2"/>
    <property type="match status" value="1"/>
</dbReference>
<dbReference type="Gene3D" id="3.40.640.10">
    <property type="entry name" value="Type I PLP-dependent aspartate aminotransferase-like (Major domain)"/>
    <property type="match status" value="1"/>
</dbReference>
<dbReference type="InterPro" id="IPR004839">
    <property type="entry name" value="Aminotransferase_I/II_large"/>
</dbReference>
<evidence type="ECO:0000256" key="2">
    <source>
        <dbReference type="ARBA" id="ARBA00005384"/>
    </source>
</evidence>
<accession>A0ABW0LVW2</accession>
<keyword evidence="3 9" id="KW-0032">Aminotransferase</keyword>
<dbReference type="PANTHER" id="PTHR46577:SF1">
    <property type="entry name" value="HTH-TYPE TRANSCRIPTIONAL REGULATORY PROTEIN GABR"/>
    <property type="match status" value="1"/>
</dbReference>
<dbReference type="InterPro" id="IPR051446">
    <property type="entry name" value="HTH_trans_reg/aminotransferase"/>
</dbReference>
<feature type="domain" description="HTH gntR-type" evidence="8">
    <location>
        <begin position="15"/>
        <end position="83"/>
    </location>
</feature>
<dbReference type="InterPro" id="IPR036390">
    <property type="entry name" value="WH_DNA-bd_sf"/>
</dbReference>
<comment type="similarity">
    <text evidence="2">In the C-terminal section; belongs to the class-I pyridoxal-phosphate-dependent aminotransferase family.</text>
</comment>
<proteinExistence type="inferred from homology"/>
<dbReference type="Proteomes" id="UP001596105">
    <property type="component" value="Unassembled WGS sequence"/>
</dbReference>
<dbReference type="Pfam" id="PF00392">
    <property type="entry name" value="GntR"/>
    <property type="match status" value="1"/>
</dbReference>
<evidence type="ECO:0000256" key="1">
    <source>
        <dbReference type="ARBA" id="ARBA00001933"/>
    </source>
</evidence>
<keyword evidence="6" id="KW-0238">DNA-binding</keyword>
<keyword evidence="4" id="KW-0663">Pyridoxal phosphate</keyword>
<gene>
    <name evidence="9" type="ORF">ACFPPD_09630</name>
</gene>
<reference evidence="10" key="1">
    <citation type="journal article" date="2019" name="Int. J. Syst. Evol. Microbiol.">
        <title>The Global Catalogue of Microorganisms (GCM) 10K type strain sequencing project: providing services to taxonomists for standard genome sequencing and annotation.</title>
        <authorList>
            <consortium name="The Broad Institute Genomics Platform"/>
            <consortium name="The Broad Institute Genome Sequencing Center for Infectious Disease"/>
            <person name="Wu L."/>
            <person name="Ma J."/>
        </authorList>
    </citation>
    <scope>NUCLEOTIDE SEQUENCE [LARGE SCALE GENOMIC DNA]</scope>
    <source>
        <strain evidence="10">CCUG 57113</strain>
    </source>
</reference>
<evidence type="ECO:0000259" key="8">
    <source>
        <dbReference type="PROSITE" id="PS50949"/>
    </source>
</evidence>
<sequence length="461" mass="51849">MGKEREAMVTNARDVKKYLSVLSDLESKLREGHFGPGRKLPSVRAAKALYECSASTIVRAYAELEKRHAIYSIPQSGFYAVAKPGDASDREDGVRIDFASASPDEEMFPYLDFQHCLNKAIDRHKASLFAYGHPQGLDTLRQTLVSHLAGDQVFAGAEDIVVTSGAQQALEILAKMAFPGGKRTVLVEQPSYDLYLRFLEAEGIPVRGIARSAEGIDLGELETAFASGDIKFFYTMSRFHNPLGTSYREEERKTIAKLAGKYGVYIVEDDYMADLGGGRRFEPIFSYERTGRAVYVKSFSKIVFPGLRLGAVVLPEALRDAFQAHKRYGDTSLLSQAALEVYIRNGMYDRHKHTIGSRYAARMRTLNEALKKFDDEGIVEATDVREGVYVRFKLPRTVNLERMTKRLAERDILVVPGKDFYLSDCGDRDKFLRISVSRAKTDRIEEGVKAIVEEAKRCNRW</sequence>
<evidence type="ECO:0000256" key="3">
    <source>
        <dbReference type="ARBA" id="ARBA00022576"/>
    </source>
</evidence>
<dbReference type="Gene3D" id="1.10.10.10">
    <property type="entry name" value="Winged helix-like DNA-binding domain superfamily/Winged helix DNA-binding domain"/>
    <property type="match status" value="1"/>
</dbReference>
<dbReference type="InterPro" id="IPR000524">
    <property type="entry name" value="Tscrpt_reg_HTH_GntR"/>
</dbReference>
<dbReference type="InterPro" id="IPR015421">
    <property type="entry name" value="PyrdxlP-dep_Trfase_major"/>
</dbReference>
<dbReference type="RefSeq" id="WP_378082008.1">
    <property type="nucleotide sequence ID" value="NZ_JBHSMH010000022.1"/>
</dbReference>
<evidence type="ECO:0000313" key="10">
    <source>
        <dbReference type="Proteomes" id="UP001596105"/>
    </source>
</evidence>
<dbReference type="SMART" id="SM00345">
    <property type="entry name" value="HTH_GNTR"/>
    <property type="match status" value="1"/>
</dbReference>
<name>A0ABW0LVW2_9BACL</name>
<evidence type="ECO:0000313" key="9">
    <source>
        <dbReference type="EMBL" id="MFC5468982.1"/>
    </source>
</evidence>
<keyword evidence="3 9" id="KW-0808">Transferase</keyword>
<dbReference type="InterPro" id="IPR036388">
    <property type="entry name" value="WH-like_DNA-bd_sf"/>
</dbReference>
<dbReference type="SUPFAM" id="SSF53383">
    <property type="entry name" value="PLP-dependent transferases"/>
    <property type="match status" value="1"/>
</dbReference>
<keyword evidence="5" id="KW-0805">Transcription regulation</keyword>
<dbReference type="GO" id="GO:0008483">
    <property type="term" value="F:transaminase activity"/>
    <property type="evidence" value="ECO:0007669"/>
    <property type="project" value="UniProtKB-KW"/>
</dbReference>
<evidence type="ECO:0000256" key="6">
    <source>
        <dbReference type="ARBA" id="ARBA00023125"/>
    </source>
</evidence>
<dbReference type="InterPro" id="IPR015424">
    <property type="entry name" value="PyrdxlP-dep_Trfase"/>
</dbReference>
<keyword evidence="10" id="KW-1185">Reference proteome</keyword>
<evidence type="ECO:0000256" key="4">
    <source>
        <dbReference type="ARBA" id="ARBA00022898"/>
    </source>
</evidence>
<dbReference type="PROSITE" id="PS50949">
    <property type="entry name" value="HTH_GNTR"/>
    <property type="match status" value="1"/>
</dbReference>
<evidence type="ECO:0000256" key="7">
    <source>
        <dbReference type="ARBA" id="ARBA00023163"/>
    </source>
</evidence>